<evidence type="ECO:0000313" key="3">
    <source>
        <dbReference type="Proteomes" id="UP001140206"/>
    </source>
</evidence>
<sequence>MDEREFRRLLNLFPVVRSRTYCQAEAASSSGTASTITEEKHTREVQNEGKADVEDPFWQKLKTEAERKVGPNKAEQFVRAFRDAHEKLVYKKLSLFLVENITTCRWDYLVYVCTKMLVLVCQFSLLLLLYHQFEMRKHRFQFAGLSNFRFLLIFVCDILVEVYVSTFFLALISEALYAQEFV</sequence>
<dbReference type="PANTHER" id="PTHR35312:SF1">
    <property type="entry name" value="OS07G0641800 PROTEIN"/>
    <property type="match status" value="1"/>
</dbReference>
<dbReference type="PANTHER" id="PTHR35312">
    <property type="entry name" value="OS07G0641800 PROTEIN"/>
    <property type="match status" value="1"/>
</dbReference>
<dbReference type="EMBL" id="JAMFTS010000004">
    <property type="protein sequence ID" value="KAJ4763062.1"/>
    <property type="molecule type" value="Genomic_DNA"/>
</dbReference>
<keyword evidence="1" id="KW-1133">Transmembrane helix</keyword>
<dbReference type="Proteomes" id="UP001140206">
    <property type="component" value="Chromosome 4"/>
</dbReference>
<keyword evidence="1" id="KW-0472">Membrane</keyword>
<reference evidence="2" key="1">
    <citation type="submission" date="2022-08" db="EMBL/GenBank/DDBJ databases">
        <authorList>
            <person name="Marques A."/>
        </authorList>
    </citation>
    <scope>NUCLEOTIDE SEQUENCE</scope>
    <source>
        <strain evidence="2">RhyPub2mFocal</strain>
        <tissue evidence="2">Leaves</tissue>
    </source>
</reference>
<keyword evidence="1" id="KW-0812">Transmembrane</keyword>
<feature type="transmembrane region" description="Helical" evidence="1">
    <location>
        <begin position="108"/>
        <end position="130"/>
    </location>
</feature>
<comment type="caution">
    <text evidence="2">The sequence shown here is derived from an EMBL/GenBank/DDBJ whole genome shotgun (WGS) entry which is preliminary data.</text>
</comment>
<organism evidence="2 3">
    <name type="scientific">Rhynchospora pubera</name>
    <dbReference type="NCBI Taxonomy" id="906938"/>
    <lineage>
        <taxon>Eukaryota</taxon>
        <taxon>Viridiplantae</taxon>
        <taxon>Streptophyta</taxon>
        <taxon>Embryophyta</taxon>
        <taxon>Tracheophyta</taxon>
        <taxon>Spermatophyta</taxon>
        <taxon>Magnoliopsida</taxon>
        <taxon>Liliopsida</taxon>
        <taxon>Poales</taxon>
        <taxon>Cyperaceae</taxon>
        <taxon>Cyperoideae</taxon>
        <taxon>Rhynchosporeae</taxon>
        <taxon>Rhynchospora</taxon>
    </lineage>
</organism>
<evidence type="ECO:0000313" key="2">
    <source>
        <dbReference type="EMBL" id="KAJ4763062.1"/>
    </source>
</evidence>
<dbReference type="AlphaFoldDB" id="A0AAV8D8W4"/>
<gene>
    <name evidence="2" type="ORF">LUZ62_073437</name>
</gene>
<name>A0AAV8D8W4_9POAL</name>
<feature type="transmembrane region" description="Helical" evidence="1">
    <location>
        <begin position="150"/>
        <end position="172"/>
    </location>
</feature>
<protein>
    <submittedName>
        <fullName evidence="2">Octanoyltransferase</fullName>
    </submittedName>
</protein>
<evidence type="ECO:0000256" key="1">
    <source>
        <dbReference type="SAM" id="Phobius"/>
    </source>
</evidence>
<keyword evidence="3" id="KW-1185">Reference proteome</keyword>
<accession>A0AAV8D8W4</accession>
<proteinExistence type="predicted"/>